<accession>A0A3E2GTZ6</accession>
<dbReference type="OrthoDB" id="3600063at2759"/>
<reference evidence="1 2" key="1">
    <citation type="submission" date="2018-05" db="EMBL/GenBank/DDBJ databases">
        <title>Draft genome sequence of Scytalidium lignicola DSM 105466, a ubiquitous saprotrophic fungus.</title>
        <authorList>
            <person name="Buettner E."/>
            <person name="Gebauer A.M."/>
            <person name="Hofrichter M."/>
            <person name="Liers C."/>
            <person name="Kellner H."/>
        </authorList>
    </citation>
    <scope>NUCLEOTIDE SEQUENCE [LARGE SCALE GENOMIC DNA]</scope>
    <source>
        <strain evidence="1 2">DSM 105466</strain>
    </source>
</reference>
<protein>
    <submittedName>
        <fullName evidence="1">Uncharacterized protein</fullName>
    </submittedName>
</protein>
<feature type="non-terminal residue" evidence="1">
    <location>
        <position position="1"/>
    </location>
</feature>
<feature type="non-terminal residue" evidence="1">
    <location>
        <position position="310"/>
    </location>
</feature>
<sequence>MTAIKPIGTKAVALANCKTTVVANSSVPASITPAPSSSTPSFSPASSFSTVPIFEGGELAVIEEYLTGYSTDPVLSAFCVSSAFANFTDQVPQTTTIVTSFPVSFVGSSVVFVTTTETEVPAPLPTFVSPCCSSCTLTGNTVQLIYWPTPAPSGFSGSTIVDDDGFTFTSPSIYMVIDKMTAHNLCGVVATFAGKKATISIPAGQLSSIVGGGEDAPTTTVNFEDFNECATVSGLGSFAASQVSDFFRCSPLLIMPTEVTSIDPSFVGCTPLNAGLLDPPSALTRVTALIPSSSPPLPVSTITPVVPPQT</sequence>
<dbReference type="EMBL" id="NCSJ02000437">
    <property type="protein sequence ID" value="RFU24507.1"/>
    <property type="molecule type" value="Genomic_DNA"/>
</dbReference>
<dbReference type="AlphaFoldDB" id="A0A3E2GTZ6"/>
<dbReference type="Proteomes" id="UP000258309">
    <property type="component" value="Unassembled WGS sequence"/>
</dbReference>
<dbReference type="OMA" id="NCSTIAG"/>
<organism evidence="1 2">
    <name type="scientific">Scytalidium lignicola</name>
    <name type="common">Hyphomycete</name>
    <dbReference type="NCBI Taxonomy" id="5539"/>
    <lineage>
        <taxon>Eukaryota</taxon>
        <taxon>Fungi</taxon>
        <taxon>Dikarya</taxon>
        <taxon>Ascomycota</taxon>
        <taxon>Pezizomycotina</taxon>
        <taxon>Leotiomycetes</taxon>
        <taxon>Leotiomycetes incertae sedis</taxon>
        <taxon>Scytalidium</taxon>
    </lineage>
</organism>
<gene>
    <name evidence="1" type="ORF">B7463_g11831</name>
</gene>
<name>A0A3E2GTZ6_SCYLI</name>
<keyword evidence="2" id="KW-1185">Reference proteome</keyword>
<comment type="caution">
    <text evidence="1">The sequence shown here is derived from an EMBL/GenBank/DDBJ whole genome shotgun (WGS) entry which is preliminary data.</text>
</comment>
<proteinExistence type="predicted"/>
<evidence type="ECO:0000313" key="2">
    <source>
        <dbReference type="Proteomes" id="UP000258309"/>
    </source>
</evidence>
<evidence type="ECO:0000313" key="1">
    <source>
        <dbReference type="EMBL" id="RFU24507.1"/>
    </source>
</evidence>